<reference evidence="1" key="1">
    <citation type="journal article" date="2023" name="G3 (Bethesda)">
        <title>A reference genome for the long-term kleptoplast-retaining sea slug Elysia crispata morphotype clarki.</title>
        <authorList>
            <person name="Eastman K.E."/>
            <person name="Pendleton A.L."/>
            <person name="Shaikh M.A."/>
            <person name="Suttiyut T."/>
            <person name="Ogas R."/>
            <person name="Tomko P."/>
            <person name="Gavelis G."/>
            <person name="Widhalm J.R."/>
            <person name="Wisecaver J.H."/>
        </authorList>
    </citation>
    <scope>NUCLEOTIDE SEQUENCE</scope>
    <source>
        <strain evidence="1">ECLA1</strain>
    </source>
</reference>
<dbReference type="Proteomes" id="UP001283361">
    <property type="component" value="Unassembled WGS sequence"/>
</dbReference>
<evidence type="ECO:0000313" key="1">
    <source>
        <dbReference type="EMBL" id="KAK3755203.1"/>
    </source>
</evidence>
<comment type="caution">
    <text evidence="1">The sequence shown here is derived from an EMBL/GenBank/DDBJ whole genome shotgun (WGS) entry which is preliminary data.</text>
</comment>
<name>A0AAE0YRF7_9GAST</name>
<gene>
    <name evidence="1" type="ORF">RRG08_027462</name>
</gene>
<organism evidence="1 2">
    <name type="scientific">Elysia crispata</name>
    <name type="common">lettuce slug</name>
    <dbReference type="NCBI Taxonomy" id="231223"/>
    <lineage>
        <taxon>Eukaryota</taxon>
        <taxon>Metazoa</taxon>
        <taxon>Spiralia</taxon>
        <taxon>Lophotrochozoa</taxon>
        <taxon>Mollusca</taxon>
        <taxon>Gastropoda</taxon>
        <taxon>Heterobranchia</taxon>
        <taxon>Euthyneura</taxon>
        <taxon>Panpulmonata</taxon>
        <taxon>Sacoglossa</taxon>
        <taxon>Placobranchoidea</taxon>
        <taxon>Plakobranchidae</taxon>
        <taxon>Elysia</taxon>
    </lineage>
</organism>
<dbReference type="AlphaFoldDB" id="A0AAE0YRF7"/>
<protein>
    <submittedName>
        <fullName evidence="1">Uncharacterized protein</fullName>
    </submittedName>
</protein>
<dbReference type="EMBL" id="JAWDGP010005603">
    <property type="protein sequence ID" value="KAK3755203.1"/>
    <property type="molecule type" value="Genomic_DNA"/>
</dbReference>
<accession>A0AAE0YRF7</accession>
<proteinExistence type="predicted"/>
<evidence type="ECO:0000313" key="2">
    <source>
        <dbReference type="Proteomes" id="UP001283361"/>
    </source>
</evidence>
<keyword evidence="2" id="KW-1185">Reference proteome</keyword>
<sequence length="202" mass="22361">MLRHQFMIVKEIPCELSIVISSSTLYSGLLSRNTRKDKESEDEKFQKTTVPEHSIPNTNVKEIADELRNDANCSLHCGIVSTAEVASYITPVPFYTDHRLQPVKHSLLIIVVGGWKLTTHAGGGFASPDSPKTMILTRTSQTPAKRILAPSFPLSSGNQMLKSKLRKHKQCSRYARSAANDSPVAMLIQPRFSNPPCQQTAT</sequence>